<dbReference type="Proteomes" id="UP001165306">
    <property type="component" value="Unassembled WGS sequence"/>
</dbReference>
<comment type="caution">
    <text evidence="2">The sequence shown here is derived from an EMBL/GenBank/DDBJ whole genome shotgun (WGS) entry which is preliminary data.</text>
</comment>
<dbReference type="InterPro" id="IPR005197">
    <property type="entry name" value="Glyco_hydro_71"/>
</dbReference>
<organism evidence="2 3">
    <name type="scientific">Thermalbibacter longus</name>
    <dbReference type="NCBI Taxonomy" id="2951981"/>
    <lineage>
        <taxon>Bacteria</taxon>
        <taxon>Pseudomonadati</taxon>
        <taxon>Thermomicrobiota</taxon>
        <taxon>Thermomicrobia</taxon>
        <taxon>Thermomicrobiales</taxon>
        <taxon>Thermomicrobiaceae</taxon>
        <taxon>Thermalbibacter</taxon>
    </lineage>
</organism>
<name>A0AA42BCZ7_9BACT</name>
<evidence type="ECO:0000313" key="2">
    <source>
        <dbReference type="EMBL" id="MCM8749283.1"/>
    </source>
</evidence>
<dbReference type="AlphaFoldDB" id="A0AA42BCZ7"/>
<dbReference type="Gene3D" id="3.20.20.80">
    <property type="entry name" value="Glycosidases"/>
    <property type="match status" value="1"/>
</dbReference>
<feature type="transmembrane region" description="Helical" evidence="1">
    <location>
        <begin position="263"/>
        <end position="284"/>
    </location>
</feature>
<dbReference type="EMBL" id="JAMSLR010000005">
    <property type="protein sequence ID" value="MCM8749283.1"/>
    <property type="molecule type" value="Genomic_DNA"/>
</dbReference>
<keyword evidence="1" id="KW-0812">Transmembrane</keyword>
<keyword evidence="1" id="KW-0472">Membrane</keyword>
<dbReference type="GO" id="GO:0051118">
    <property type="term" value="F:glucan endo-1,3-alpha-glucosidase activity"/>
    <property type="evidence" value="ECO:0007669"/>
    <property type="project" value="InterPro"/>
</dbReference>
<keyword evidence="3" id="KW-1185">Reference proteome</keyword>
<evidence type="ECO:0000256" key="1">
    <source>
        <dbReference type="SAM" id="Phobius"/>
    </source>
</evidence>
<keyword evidence="1" id="KW-1133">Transmembrane helix</keyword>
<dbReference type="Pfam" id="PF03659">
    <property type="entry name" value="Glyco_hydro_71"/>
    <property type="match status" value="1"/>
</dbReference>
<proteinExistence type="predicted"/>
<evidence type="ECO:0000313" key="3">
    <source>
        <dbReference type="Proteomes" id="UP001165306"/>
    </source>
</evidence>
<sequence length="310" mass="34953">MQQHIRWAKQAGINGFIVSWKSMPKLNRRLEQLIELAETENFKLLIIYQGLDFEREPIPVEKVARDLDYFVYRWGNHPAFDLFGRPVVIWSGTWEFSVEEIASVTERFRDRIYILASERNLEGYQRLRHLVDGNAYYWSSVNPDTYPGYEEKLQEMGDAVHADGGLWIAPAAPGFDARLIGGTRVVERKDGETLKREFAAALSSSPDAIGLISWNEFSENSHIEPSEKYGARYLEVLAQIRGLPAPDVGNFDSDAPAATGAGYGLPMIGAMVLLLIASLAAIVWREAYRRKQPVDSGRRNTTDETAADLL</sequence>
<gene>
    <name evidence="2" type="ORF">NET02_09005</name>
</gene>
<accession>A0AA42BCZ7</accession>
<protein>
    <submittedName>
        <fullName evidence="2">Uncharacterized protein</fullName>
    </submittedName>
</protein>
<reference evidence="2" key="1">
    <citation type="submission" date="2022-06" db="EMBL/GenBank/DDBJ databases">
        <title>CFH 74404 Thermomicrobiaceae sp.</title>
        <authorList>
            <person name="Ming H."/>
            <person name="Li W.-J."/>
            <person name="Zhao Z."/>
        </authorList>
    </citation>
    <scope>NUCLEOTIDE SEQUENCE</scope>
    <source>
        <strain evidence="2">CFH 74404</strain>
    </source>
</reference>